<accession>A0A928VKT1</accession>
<dbReference type="PANTHER" id="PTHR36761:SF2">
    <property type="entry name" value="ORF03 PROTEIN"/>
    <property type="match status" value="1"/>
</dbReference>
<keyword evidence="2" id="KW-0812">Transmembrane</keyword>
<feature type="transmembrane region" description="Helical" evidence="2">
    <location>
        <begin position="165"/>
        <end position="186"/>
    </location>
</feature>
<dbReference type="InterPro" id="IPR011990">
    <property type="entry name" value="TPR-like_helical_dom_sf"/>
</dbReference>
<evidence type="ECO:0000256" key="2">
    <source>
        <dbReference type="SAM" id="Phobius"/>
    </source>
</evidence>
<keyword evidence="4" id="KW-1185">Reference proteome</keyword>
<feature type="region of interest" description="Disordered" evidence="1">
    <location>
        <begin position="123"/>
        <end position="159"/>
    </location>
</feature>
<dbReference type="Proteomes" id="UP000625316">
    <property type="component" value="Unassembled WGS sequence"/>
</dbReference>
<keyword evidence="2" id="KW-0472">Membrane</keyword>
<dbReference type="RefSeq" id="WP_264324290.1">
    <property type="nucleotide sequence ID" value="NZ_JADEXQ010000016.1"/>
</dbReference>
<keyword evidence="2" id="KW-1133">Transmembrane helix</keyword>
<dbReference type="AlphaFoldDB" id="A0A928VKT1"/>
<proteinExistence type="predicted"/>
<dbReference type="Pfam" id="PF14559">
    <property type="entry name" value="TPR_19"/>
    <property type="match status" value="1"/>
</dbReference>
<name>A0A928VKT1_9CYAN</name>
<organism evidence="3 4">
    <name type="scientific">Romeriopsis navalis LEGE 11480</name>
    <dbReference type="NCBI Taxonomy" id="2777977"/>
    <lineage>
        <taxon>Bacteria</taxon>
        <taxon>Bacillati</taxon>
        <taxon>Cyanobacteriota</taxon>
        <taxon>Cyanophyceae</taxon>
        <taxon>Leptolyngbyales</taxon>
        <taxon>Leptolyngbyaceae</taxon>
        <taxon>Romeriopsis</taxon>
        <taxon>Romeriopsis navalis</taxon>
    </lineage>
</organism>
<reference evidence="3" key="1">
    <citation type="submission" date="2020-10" db="EMBL/GenBank/DDBJ databases">
        <authorList>
            <person name="Castelo-Branco R."/>
            <person name="Eusebio N."/>
            <person name="Adriana R."/>
            <person name="Vieira A."/>
            <person name="Brugerolle De Fraissinette N."/>
            <person name="Rezende De Castro R."/>
            <person name="Schneider M.P."/>
            <person name="Vasconcelos V."/>
            <person name="Leao P.N."/>
        </authorList>
    </citation>
    <scope>NUCLEOTIDE SEQUENCE</scope>
    <source>
        <strain evidence="3">LEGE 11480</strain>
    </source>
</reference>
<comment type="caution">
    <text evidence="3">The sequence shown here is derived from an EMBL/GenBank/DDBJ whole genome shotgun (WGS) entry which is preliminary data.</text>
</comment>
<evidence type="ECO:0000256" key="1">
    <source>
        <dbReference type="SAM" id="MobiDB-lite"/>
    </source>
</evidence>
<sequence>MTAEQPPRRQNNLAEQDLKRGQAAFESGQYRAATKFLEQALGATEPGTALNGEVTIWLITAYEAAGNREAARNLCKLASKHPHWDTRKEGKRLLYILEAPILRRREEWQTKIPDLEELEAAKDSKNWGSPSSYKPAAPRKPLVQDEGYQIPEPTDPTQVETEDKAFVWVALGSIGLVLAGLAWFGLTP</sequence>
<protein>
    <submittedName>
        <fullName evidence="3">Tetratricopeptide repeat protein</fullName>
    </submittedName>
</protein>
<gene>
    <name evidence="3" type="ORF">IQ266_06805</name>
</gene>
<evidence type="ECO:0000313" key="4">
    <source>
        <dbReference type="Proteomes" id="UP000625316"/>
    </source>
</evidence>
<dbReference type="SUPFAM" id="SSF48452">
    <property type="entry name" value="TPR-like"/>
    <property type="match status" value="1"/>
</dbReference>
<dbReference type="EMBL" id="JADEXQ010000016">
    <property type="protein sequence ID" value="MBE9029472.1"/>
    <property type="molecule type" value="Genomic_DNA"/>
</dbReference>
<dbReference type="Gene3D" id="1.25.40.10">
    <property type="entry name" value="Tetratricopeptide repeat domain"/>
    <property type="match status" value="1"/>
</dbReference>
<evidence type="ECO:0000313" key="3">
    <source>
        <dbReference type="EMBL" id="MBE9029472.1"/>
    </source>
</evidence>
<dbReference type="PANTHER" id="PTHR36761">
    <property type="entry name" value="ORF03 PROTEIN"/>
    <property type="match status" value="1"/>
</dbReference>